<dbReference type="PANTHER" id="PTHR33594">
    <property type="entry name" value="SUPERFAMILY HYDROLASE, PUTATIVE (AFU_ORTHOLOGUE AFUA_1G03035)-RELATED"/>
    <property type="match status" value="1"/>
</dbReference>
<feature type="domain" description="HD" evidence="1">
    <location>
        <begin position="39"/>
        <end position="142"/>
    </location>
</feature>
<dbReference type="Proteomes" id="UP000270626">
    <property type="component" value="Unassembled WGS sequence"/>
</dbReference>
<keyword evidence="3" id="KW-1185">Reference proteome</keyword>
<evidence type="ECO:0000313" key="3">
    <source>
        <dbReference type="Proteomes" id="UP000270626"/>
    </source>
</evidence>
<dbReference type="AlphaFoldDB" id="A0A495VUD9"/>
<gene>
    <name evidence="2" type="ORF">DFR40_2482</name>
</gene>
<name>A0A495VUD9_9RHOO</name>
<organism evidence="2 3">
    <name type="scientific">Azonexus fungiphilus</name>
    <dbReference type="NCBI Taxonomy" id="146940"/>
    <lineage>
        <taxon>Bacteria</taxon>
        <taxon>Pseudomonadati</taxon>
        <taxon>Pseudomonadota</taxon>
        <taxon>Betaproteobacteria</taxon>
        <taxon>Rhodocyclales</taxon>
        <taxon>Azonexaceae</taxon>
        <taxon>Azonexus</taxon>
    </lineage>
</organism>
<dbReference type="EMBL" id="RBXP01000016">
    <property type="protein sequence ID" value="RKT51268.1"/>
    <property type="molecule type" value="Genomic_DNA"/>
</dbReference>
<sequence length="229" mass="24953">MTAPAPNPSAPPPPLPSDLIARVAAHIQARFSGEGSGHDWHHIDRVRRLARRIAAAEGANVEIAELAALVHDIADWKFHGGDDAIGPREAERLLTEEGAPAEVIDAVVEIVRTISFKGAGVHTAMRTLEGRCVQDADRLDAIGAIGIARCFAYGGHAGRPLYDPAVPPVMHASAEAYKAAKGHSLNHFYEKLFLLKERMNTASGRKLAEERHQFMESFVSRFLEEWESA</sequence>
<protein>
    <recommendedName>
        <fullName evidence="1">HD domain-containing protein</fullName>
    </recommendedName>
</protein>
<proteinExistence type="predicted"/>
<evidence type="ECO:0000259" key="1">
    <source>
        <dbReference type="PROSITE" id="PS51831"/>
    </source>
</evidence>
<dbReference type="Gene3D" id="1.10.3210.50">
    <property type="match status" value="1"/>
</dbReference>
<dbReference type="CDD" id="cd00077">
    <property type="entry name" value="HDc"/>
    <property type="match status" value="1"/>
</dbReference>
<dbReference type="SMART" id="SM00471">
    <property type="entry name" value="HDc"/>
    <property type="match status" value="1"/>
</dbReference>
<dbReference type="InterPro" id="IPR006674">
    <property type="entry name" value="HD_domain"/>
</dbReference>
<reference evidence="2 3" key="1">
    <citation type="submission" date="2018-10" db="EMBL/GenBank/DDBJ databases">
        <title>Genomic Encyclopedia of Type Strains, Phase IV (KMG-IV): sequencing the most valuable type-strain genomes for metagenomic binning, comparative biology and taxonomic classification.</title>
        <authorList>
            <person name="Goeker M."/>
        </authorList>
    </citation>
    <scope>NUCLEOTIDE SEQUENCE [LARGE SCALE GENOMIC DNA]</scope>
    <source>
        <strain evidence="2 3">DSM 23841</strain>
    </source>
</reference>
<dbReference type="PANTHER" id="PTHR33594:SF1">
    <property type="entry name" value="HD_PDEASE DOMAIN-CONTAINING PROTEIN"/>
    <property type="match status" value="1"/>
</dbReference>
<dbReference type="Pfam" id="PF01966">
    <property type="entry name" value="HD"/>
    <property type="match status" value="1"/>
</dbReference>
<dbReference type="SUPFAM" id="SSF109604">
    <property type="entry name" value="HD-domain/PDEase-like"/>
    <property type="match status" value="1"/>
</dbReference>
<accession>A0A495VUD9</accession>
<evidence type="ECO:0000313" key="2">
    <source>
        <dbReference type="EMBL" id="RKT51268.1"/>
    </source>
</evidence>
<dbReference type="RefSeq" id="WP_121458787.1">
    <property type="nucleotide sequence ID" value="NZ_RBXP01000016.1"/>
</dbReference>
<dbReference type="InterPro" id="IPR003607">
    <property type="entry name" value="HD/PDEase_dom"/>
</dbReference>
<dbReference type="OrthoDB" id="9797344at2"/>
<comment type="caution">
    <text evidence="2">The sequence shown here is derived from an EMBL/GenBank/DDBJ whole genome shotgun (WGS) entry which is preliminary data.</text>
</comment>
<dbReference type="PROSITE" id="PS51831">
    <property type="entry name" value="HD"/>
    <property type="match status" value="1"/>
</dbReference>